<name>A0A4R2KLM4_9RHOB</name>
<dbReference type="InterPro" id="IPR050789">
    <property type="entry name" value="Diverse_Enzym_Activities"/>
</dbReference>
<evidence type="ECO:0000259" key="1">
    <source>
        <dbReference type="Pfam" id="PF00144"/>
    </source>
</evidence>
<dbReference type="RefSeq" id="WP_132543882.1">
    <property type="nucleotide sequence ID" value="NZ_SLWW01000006.1"/>
</dbReference>
<dbReference type="PANTHER" id="PTHR43283">
    <property type="entry name" value="BETA-LACTAMASE-RELATED"/>
    <property type="match status" value="1"/>
</dbReference>
<proteinExistence type="predicted"/>
<sequence>MDTNGWKPGFDAVLDGVTAGDAAGRVPGVVAMVTDREANVYEGARGVRDMGTGAAMTTDTVFAIFSTTKAIGGTAVLQCVEEGLLDLDAPAKEYAPAIGELQVLDGFDADGTPRLRPPGSDITTRQLMLHTAGFGYDFFNQNYLRMASEHGQPSVVTASHASLMTPLLFDPGTRWEYGSNIDWAGQVVEGIRGRRLSEVLAERVFAPLGITDMAFTRTDDMKARTATVHARNADGSLTPLDFALPDNPQIDMAGHGLYGTVGEYMKFIRMWLNDGMGPHGPVLRPETVAMAVQNGLQPHQKVVMLPGVIPSLSNDAEFFPGLKKGWSYSFMVNEDEAPTGRPAGAIGWAGLANLFYWIDRQNGFGGFWATQILPFGDPVSFGGYLDFETAFYDRLRTTRAA</sequence>
<dbReference type="OrthoDB" id="5377981at2"/>
<dbReference type="InterPro" id="IPR001466">
    <property type="entry name" value="Beta-lactam-related"/>
</dbReference>
<dbReference type="EMBL" id="SLWW01000006">
    <property type="protein sequence ID" value="TCO71596.1"/>
    <property type="molecule type" value="Genomic_DNA"/>
</dbReference>
<gene>
    <name evidence="2" type="ORF">EV655_10688</name>
</gene>
<dbReference type="PANTHER" id="PTHR43283:SF3">
    <property type="entry name" value="BETA-LACTAMASE FAMILY PROTEIN (AFU_ORTHOLOGUE AFUA_5G07500)"/>
    <property type="match status" value="1"/>
</dbReference>
<accession>A0A4R2KLM4</accession>
<feature type="domain" description="Beta-lactamase-related" evidence="1">
    <location>
        <begin position="18"/>
        <end position="380"/>
    </location>
</feature>
<dbReference type="SUPFAM" id="SSF56601">
    <property type="entry name" value="beta-lactamase/transpeptidase-like"/>
    <property type="match status" value="1"/>
</dbReference>
<reference evidence="2 3" key="1">
    <citation type="submission" date="2019-03" db="EMBL/GenBank/DDBJ databases">
        <title>Genomic Encyclopedia of Type Strains, Phase IV (KMG-IV): sequencing the most valuable type-strain genomes for metagenomic binning, comparative biology and taxonomic classification.</title>
        <authorList>
            <person name="Goeker M."/>
        </authorList>
    </citation>
    <scope>NUCLEOTIDE SEQUENCE [LARGE SCALE GENOMIC DNA]</scope>
    <source>
        <strain evidence="2 3">DSM 4868</strain>
    </source>
</reference>
<dbReference type="GO" id="GO:0016787">
    <property type="term" value="F:hydrolase activity"/>
    <property type="evidence" value="ECO:0007669"/>
    <property type="project" value="UniProtKB-KW"/>
</dbReference>
<evidence type="ECO:0000313" key="2">
    <source>
        <dbReference type="EMBL" id="TCO71596.1"/>
    </source>
</evidence>
<dbReference type="Gene3D" id="3.40.710.10">
    <property type="entry name" value="DD-peptidase/beta-lactamase superfamily"/>
    <property type="match status" value="1"/>
</dbReference>
<keyword evidence="3" id="KW-1185">Reference proteome</keyword>
<evidence type="ECO:0000313" key="3">
    <source>
        <dbReference type="Proteomes" id="UP000295142"/>
    </source>
</evidence>
<comment type="caution">
    <text evidence="2">The sequence shown here is derived from an EMBL/GenBank/DDBJ whole genome shotgun (WGS) entry which is preliminary data.</text>
</comment>
<dbReference type="Proteomes" id="UP000295142">
    <property type="component" value="Unassembled WGS sequence"/>
</dbReference>
<organism evidence="2 3">
    <name type="scientific">Rhodovulum euryhalinum</name>
    <dbReference type="NCBI Taxonomy" id="35805"/>
    <lineage>
        <taxon>Bacteria</taxon>
        <taxon>Pseudomonadati</taxon>
        <taxon>Pseudomonadota</taxon>
        <taxon>Alphaproteobacteria</taxon>
        <taxon>Rhodobacterales</taxon>
        <taxon>Paracoccaceae</taxon>
        <taxon>Rhodovulum</taxon>
    </lineage>
</organism>
<dbReference type="Pfam" id="PF00144">
    <property type="entry name" value="Beta-lactamase"/>
    <property type="match status" value="1"/>
</dbReference>
<dbReference type="InterPro" id="IPR012338">
    <property type="entry name" value="Beta-lactam/transpept-like"/>
</dbReference>
<keyword evidence="2" id="KW-0378">Hydrolase</keyword>
<dbReference type="AlphaFoldDB" id="A0A4R2KLM4"/>
<protein>
    <submittedName>
        <fullName evidence="2">Methyl acetate hydrolase</fullName>
    </submittedName>
</protein>